<dbReference type="EMBL" id="JAJEQT010000002">
    <property type="protein sequence ID" value="MCC2218283.1"/>
    <property type="molecule type" value="Genomic_DNA"/>
</dbReference>
<evidence type="ECO:0000259" key="2">
    <source>
        <dbReference type="PROSITE" id="PS50234"/>
    </source>
</evidence>
<keyword evidence="1" id="KW-0732">Signal</keyword>
<evidence type="ECO:0000256" key="1">
    <source>
        <dbReference type="SAM" id="SignalP"/>
    </source>
</evidence>
<evidence type="ECO:0000313" key="4">
    <source>
        <dbReference type="Proteomes" id="UP001198495"/>
    </source>
</evidence>
<dbReference type="InterPro" id="IPR021908">
    <property type="entry name" value="YfbK_C"/>
</dbReference>
<dbReference type="Proteomes" id="UP001198495">
    <property type="component" value="Unassembled WGS sequence"/>
</dbReference>
<comment type="caution">
    <text evidence="3">The sequence shown here is derived from an EMBL/GenBank/DDBJ whole genome shotgun (WGS) entry which is preliminary data.</text>
</comment>
<keyword evidence="4" id="KW-1185">Reference proteome</keyword>
<protein>
    <submittedName>
        <fullName evidence="3">VWA domain-containing protein</fullName>
    </submittedName>
</protein>
<name>A0ABS8FM63_9FIRM</name>
<accession>A0ABS8FM63</accession>
<dbReference type="Pfam" id="PF00092">
    <property type="entry name" value="VWA"/>
    <property type="match status" value="1"/>
</dbReference>
<evidence type="ECO:0000313" key="3">
    <source>
        <dbReference type="EMBL" id="MCC2218283.1"/>
    </source>
</evidence>
<dbReference type="CDD" id="cd01465">
    <property type="entry name" value="vWA_subgroup"/>
    <property type="match status" value="1"/>
</dbReference>
<proteinExistence type="predicted"/>
<dbReference type="RefSeq" id="WP_227573019.1">
    <property type="nucleotide sequence ID" value="NZ_JAJEQT010000002.1"/>
</dbReference>
<dbReference type="Gene3D" id="3.40.50.410">
    <property type="entry name" value="von Willebrand factor, type A domain"/>
    <property type="match status" value="1"/>
</dbReference>
<dbReference type="Pfam" id="PF12450">
    <property type="entry name" value="vWF_A"/>
    <property type="match status" value="1"/>
</dbReference>
<feature type="signal peptide" evidence="1">
    <location>
        <begin position="1"/>
        <end position="20"/>
    </location>
</feature>
<dbReference type="InterPro" id="IPR036465">
    <property type="entry name" value="vWFA_dom_sf"/>
</dbReference>
<dbReference type="PANTHER" id="PTHR10579:SF43">
    <property type="entry name" value="ZINC FINGER (C3HC4-TYPE RING FINGER) FAMILY PROTEIN"/>
    <property type="match status" value="1"/>
</dbReference>
<dbReference type="InterPro" id="IPR002035">
    <property type="entry name" value="VWF_A"/>
</dbReference>
<sequence length="570" mass="62722">MRKRILAMALSICMAVAVCGCGNKKEADETQTGRTDVTVTGEDTVSSGDVAEEDNEMQVDGIMQESATNMATADCESGFYDDYLQCPDTEEWNTNEYSYTEENPWMNVQTSPLSTFAADVDTAGYTQIRSAIQNGYDIDPSMVRIEEMLNYFHYDYPLPKGNEKFAVYTEYADCPWNKDTKLALVAMNTQAIDFKEAPASNLVFLIDVSGSMFDDNKLPLVQQALTMLAENLTEKDRVSIVTYAGSDEVVLQGVSGDDYHEISSAIEGLEAYGSTNGSAGIETAYALAKKYFIKGGNNRVILCTDGDLNVGLTSEGQLEKLITEKKDSGVFLSTFGVGYGNYKDNKLELLADKGNGNYAYIDSMFEAKKALVDELGANMVTVAKDVKLQVEFNPEQVKGYRLIGYENRVMAAEDFADDTKDGGEMGAGHSVTALYEIIPADSEMELPETDLKYGETAQVLICGTEDYTDELFTVNIRYKEPDGEESKLESYPCKTENYNKDGSDNLRFAASVAAFGMLLKDSEYSGSADLGMVYTLASYAAGSDEYKKEYLSLVRNYGEKQPGFSEDIVE</sequence>
<dbReference type="SUPFAM" id="SSF53300">
    <property type="entry name" value="vWA-like"/>
    <property type="match status" value="1"/>
</dbReference>
<dbReference type="Pfam" id="PF12034">
    <property type="entry name" value="YfbK_C"/>
    <property type="match status" value="1"/>
</dbReference>
<dbReference type="PANTHER" id="PTHR10579">
    <property type="entry name" value="CALCIUM-ACTIVATED CHLORIDE CHANNEL REGULATOR"/>
    <property type="match status" value="1"/>
</dbReference>
<feature type="domain" description="VWFA" evidence="2">
    <location>
        <begin position="201"/>
        <end position="375"/>
    </location>
</feature>
<gene>
    <name evidence="3" type="ORF">LKD28_04430</name>
</gene>
<dbReference type="PROSITE" id="PS50234">
    <property type="entry name" value="VWFA"/>
    <property type="match status" value="1"/>
</dbReference>
<dbReference type="InterPro" id="IPR051266">
    <property type="entry name" value="CLCR"/>
</dbReference>
<dbReference type="SMART" id="SM00327">
    <property type="entry name" value="VWA"/>
    <property type="match status" value="1"/>
</dbReference>
<organism evidence="3 4">
    <name type="scientific">Coprococcus hominis</name>
    <name type="common">ex Arizal et al. 2022</name>
    <dbReference type="NCBI Taxonomy" id="2881262"/>
    <lineage>
        <taxon>Bacteria</taxon>
        <taxon>Bacillati</taxon>
        <taxon>Bacillota</taxon>
        <taxon>Clostridia</taxon>
        <taxon>Lachnospirales</taxon>
        <taxon>Lachnospiraceae</taxon>
        <taxon>Coprococcus</taxon>
    </lineage>
</organism>
<dbReference type="InterPro" id="IPR022156">
    <property type="entry name" value="Uncharacterised_YfbK_N"/>
</dbReference>
<dbReference type="PROSITE" id="PS51257">
    <property type="entry name" value="PROKAR_LIPOPROTEIN"/>
    <property type="match status" value="1"/>
</dbReference>
<feature type="chain" id="PRO_5047173988" evidence="1">
    <location>
        <begin position="21"/>
        <end position="570"/>
    </location>
</feature>
<reference evidence="3 4" key="1">
    <citation type="submission" date="2021-10" db="EMBL/GenBank/DDBJ databases">
        <title>Anaerobic single-cell dispensing facilitates the cultivation of human gut bacteria.</title>
        <authorList>
            <person name="Afrizal A."/>
        </authorList>
    </citation>
    <scope>NUCLEOTIDE SEQUENCE [LARGE SCALE GENOMIC DNA]</scope>
    <source>
        <strain evidence="3 4">CLA-AA-H212</strain>
    </source>
</reference>